<evidence type="ECO:0000313" key="3">
    <source>
        <dbReference type="EMBL" id="GAA4396499.1"/>
    </source>
</evidence>
<dbReference type="Proteomes" id="UP001500936">
    <property type="component" value="Unassembled WGS sequence"/>
</dbReference>
<accession>A0ABP8JUX9</accession>
<keyword evidence="4" id="KW-1185">Reference proteome</keyword>
<protein>
    <submittedName>
        <fullName evidence="3">Carbon-nitrogen hydrolase family protein</fullName>
    </submittedName>
</protein>
<dbReference type="InterPro" id="IPR050345">
    <property type="entry name" value="Aliph_Amidase/BUP"/>
</dbReference>
<evidence type="ECO:0000313" key="4">
    <source>
        <dbReference type="Proteomes" id="UP001500936"/>
    </source>
</evidence>
<reference evidence="4" key="1">
    <citation type="journal article" date="2019" name="Int. J. Syst. Evol. Microbiol.">
        <title>The Global Catalogue of Microorganisms (GCM) 10K type strain sequencing project: providing services to taxonomists for standard genome sequencing and annotation.</title>
        <authorList>
            <consortium name="The Broad Institute Genomics Platform"/>
            <consortium name="The Broad Institute Genome Sequencing Center for Infectious Disease"/>
            <person name="Wu L."/>
            <person name="Ma J."/>
        </authorList>
    </citation>
    <scope>NUCLEOTIDE SEQUENCE [LARGE SCALE GENOMIC DNA]</scope>
    <source>
        <strain evidence="4">JCM 17925</strain>
    </source>
</reference>
<keyword evidence="1 3" id="KW-0378">Hydrolase</keyword>
<evidence type="ECO:0000259" key="2">
    <source>
        <dbReference type="Pfam" id="PF00795"/>
    </source>
</evidence>
<dbReference type="SUPFAM" id="SSF56317">
    <property type="entry name" value="Carbon-nitrogen hydrolase"/>
    <property type="match status" value="1"/>
</dbReference>
<dbReference type="InterPro" id="IPR003010">
    <property type="entry name" value="C-N_Hydrolase"/>
</dbReference>
<dbReference type="PANTHER" id="PTHR43674:SF2">
    <property type="entry name" value="BETA-UREIDOPROPIONASE"/>
    <property type="match status" value="1"/>
</dbReference>
<dbReference type="Pfam" id="PF00795">
    <property type="entry name" value="CN_hydrolase"/>
    <property type="match status" value="1"/>
</dbReference>
<feature type="domain" description="CN hydrolase" evidence="2">
    <location>
        <begin position="5"/>
        <end position="233"/>
    </location>
</feature>
<dbReference type="InterPro" id="IPR036526">
    <property type="entry name" value="C-N_Hydrolase_sf"/>
</dbReference>
<dbReference type="GO" id="GO:0016787">
    <property type="term" value="F:hydrolase activity"/>
    <property type="evidence" value="ECO:0007669"/>
    <property type="project" value="UniProtKB-KW"/>
</dbReference>
<dbReference type="PANTHER" id="PTHR43674">
    <property type="entry name" value="NITRILASE C965.09-RELATED"/>
    <property type="match status" value="1"/>
</dbReference>
<name>A0ABP8JUX9_9BACT</name>
<dbReference type="CDD" id="cd07197">
    <property type="entry name" value="nitrilase"/>
    <property type="match status" value="1"/>
</dbReference>
<dbReference type="EMBL" id="BAABHB010000001">
    <property type="protein sequence ID" value="GAA4396499.1"/>
    <property type="molecule type" value="Genomic_DNA"/>
</dbReference>
<dbReference type="Gene3D" id="3.60.110.10">
    <property type="entry name" value="Carbon-nitrogen hydrolase"/>
    <property type="match status" value="1"/>
</dbReference>
<dbReference type="RefSeq" id="WP_345263558.1">
    <property type="nucleotide sequence ID" value="NZ_BAABHB010000001.1"/>
</dbReference>
<gene>
    <name evidence="3" type="ORF">GCM10023187_04690</name>
</gene>
<organism evidence="3 4">
    <name type="scientific">Nibrella viscosa</name>
    <dbReference type="NCBI Taxonomy" id="1084524"/>
    <lineage>
        <taxon>Bacteria</taxon>
        <taxon>Pseudomonadati</taxon>
        <taxon>Bacteroidota</taxon>
        <taxon>Cytophagia</taxon>
        <taxon>Cytophagales</taxon>
        <taxon>Spirosomataceae</taxon>
        <taxon>Nibrella</taxon>
    </lineage>
</organism>
<comment type="caution">
    <text evidence="3">The sequence shown here is derived from an EMBL/GenBank/DDBJ whole genome shotgun (WGS) entry which is preliminary data.</text>
</comment>
<sequence>MKLCVAQTRPVKGDIQRNTANHKKLIDLAVADGADIIIFPELSISGYEPELANEVATTLEDSRFDIFQAISNRHRITIGVGVPIRTVRGIWISLLIFQPEQPRQLYAKQYLHPDEEPYFVSGQPTTGLIGDKTRIALAICYEISVPEHAERAHELEAGIYLASVAKSVAGVEKATETLAGVAQTYAMPVLMANCIGHCDNFDCGGKSSVWNAKGELLGQLDDAHEGLLLFDTETQAVSAITA</sequence>
<evidence type="ECO:0000256" key="1">
    <source>
        <dbReference type="ARBA" id="ARBA00022801"/>
    </source>
</evidence>
<proteinExistence type="predicted"/>